<organism evidence="1 2">
    <name type="scientific">Vitis vinifera</name>
    <name type="common">Grape</name>
    <dbReference type="NCBI Taxonomy" id="29760"/>
    <lineage>
        <taxon>Eukaryota</taxon>
        <taxon>Viridiplantae</taxon>
        <taxon>Streptophyta</taxon>
        <taxon>Embryophyta</taxon>
        <taxon>Tracheophyta</taxon>
        <taxon>Spermatophyta</taxon>
        <taxon>Magnoliopsida</taxon>
        <taxon>eudicotyledons</taxon>
        <taxon>Gunneridae</taxon>
        <taxon>Pentapetalae</taxon>
        <taxon>rosids</taxon>
        <taxon>Vitales</taxon>
        <taxon>Vitaceae</taxon>
        <taxon>Viteae</taxon>
        <taxon>Vitis</taxon>
    </lineage>
</organism>
<keyword evidence="2" id="KW-1185">Reference proteome</keyword>
<evidence type="ECO:0000313" key="2">
    <source>
        <dbReference type="Proteomes" id="UP001227230"/>
    </source>
</evidence>
<proteinExistence type="predicted"/>
<reference evidence="1 2" key="1">
    <citation type="journal article" date="2023" name="Hortic Res">
        <title>The complete reference genome for grapevine (Vitis vinifera L.) genetics and breeding.</title>
        <authorList>
            <person name="Shi X."/>
            <person name="Cao S."/>
            <person name="Wang X."/>
            <person name="Huang S."/>
            <person name="Wang Y."/>
            <person name="Liu Z."/>
            <person name="Liu W."/>
            <person name="Leng X."/>
            <person name="Peng Y."/>
            <person name="Wang N."/>
            <person name="Wang Y."/>
            <person name="Ma Z."/>
            <person name="Xu X."/>
            <person name="Zhang F."/>
            <person name="Xue H."/>
            <person name="Zhong H."/>
            <person name="Wang Y."/>
            <person name="Zhang K."/>
            <person name="Velt A."/>
            <person name="Avia K."/>
            <person name="Holtgrawe D."/>
            <person name="Grimplet J."/>
            <person name="Matus J.T."/>
            <person name="Ware D."/>
            <person name="Wu X."/>
            <person name="Wang H."/>
            <person name="Liu C."/>
            <person name="Fang Y."/>
            <person name="Rustenholz C."/>
            <person name="Cheng Z."/>
            <person name="Xiao H."/>
            <person name="Zhou Y."/>
        </authorList>
    </citation>
    <scope>NUCLEOTIDE SEQUENCE [LARGE SCALE GENOMIC DNA]</scope>
    <source>
        <strain evidence="2">cv. Pinot noir / PN40024</strain>
        <tissue evidence="1">Leaf</tissue>
    </source>
</reference>
<evidence type="ECO:0000313" key="1">
    <source>
        <dbReference type="EMBL" id="WKA10640.1"/>
    </source>
</evidence>
<protein>
    <submittedName>
        <fullName evidence="1">Uncharacterized protein</fullName>
    </submittedName>
</protein>
<dbReference type="EMBL" id="CP126665">
    <property type="protein sequence ID" value="WKA10640.1"/>
    <property type="molecule type" value="Genomic_DNA"/>
</dbReference>
<sequence length="111" mass="12121">MARRTALAKRLELYRSALVEIEEGVLLESLVQSFKRVQVCGCMEKTSSLLGESCGWSLSPSKQHDVLGGYSSMRLCVFSHAAIETGLCTNSFKDATALLMAACGEENPFRV</sequence>
<accession>A0ABY9DSK8</accession>
<name>A0ABY9DSK8_VITVI</name>
<dbReference type="Proteomes" id="UP001227230">
    <property type="component" value="Chromosome 18"/>
</dbReference>
<gene>
    <name evidence="1" type="ORF">VitviT2T_028204</name>
</gene>